<dbReference type="Proteomes" id="UP000264840">
    <property type="component" value="Unplaced"/>
</dbReference>
<feature type="coiled-coil region" evidence="1">
    <location>
        <begin position="306"/>
        <end position="435"/>
    </location>
</feature>
<dbReference type="InterPro" id="IPR038826">
    <property type="entry name" value="CCDC178"/>
</dbReference>
<reference evidence="3" key="2">
    <citation type="submission" date="2025-09" db="UniProtKB">
        <authorList>
            <consortium name="Ensembl"/>
        </authorList>
    </citation>
    <scope>IDENTIFICATION</scope>
</reference>
<dbReference type="AlphaFoldDB" id="A0A3Q2V5W4"/>
<feature type="coiled-coil region" evidence="1">
    <location>
        <begin position="183"/>
        <end position="255"/>
    </location>
</feature>
<keyword evidence="4" id="KW-1185">Reference proteome</keyword>
<keyword evidence="1" id="KW-0175">Coiled coil</keyword>
<feature type="coiled-coil region" evidence="1">
    <location>
        <begin position="683"/>
        <end position="720"/>
    </location>
</feature>
<protein>
    <submittedName>
        <fullName evidence="3">Coiled-coil domain containing 178</fullName>
    </submittedName>
</protein>
<feature type="region of interest" description="Disordered" evidence="2">
    <location>
        <begin position="793"/>
        <end position="817"/>
    </location>
</feature>
<evidence type="ECO:0000313" key="3">
    <source>
        <dbReference type="Ensembl" id="ENSHBUP00000005959.1"/>
    </source>
</evidence>
<feature type="region of interest" description="Disordered" evidence="2">
    <location>
        <begin position="1"/>
        <end position="21"/>
    </location>
</feature>
<dbReference type="PANTHER" id="PTHR35088:SF1">
    <property type="entry name" value="COILED-COIL DOMAIN-CONTAINING PROTEIN 178"/>
    <property type="match status" value="1"/>
</dbReference>
<feature type="region of interest" description="Disordered" evidence="2">
    <location>
        <begin position="830"/>
        <end position="855"/>
    </location>
</feature>
<accession>A0A3Q2V5W4</accession>
<dbReference type="Ensembl" id="ENSHBUT00000006118.1">
    <property type="protein sequence ID" value="ENSHBUP00000005959.1"/>
    <property type="gene ID" value="ENSHBUG00000007358.1"/>
</dbReference>
<sequence>MPDVEPLRFPSREGRPSQQDQVDLQAVCSGRRRTCALLNSPSPWVNSIIYHIQEIKMTVENRCQQSGRYQSQAKYSKTLRFQSRDSDSDSVMSTDLYVEGFAICARESCPLSPLLKKINDVLSEVVYLIERLEADRQHAEEALLKEKKRKRFLESKVDSISLWRQKEHAYVVQKEHEACIRDITELKWQLKVEREKLDQAREKLSHTEGLNQRLHKDISFAKKQVPIVKEKIDLQKDLVNEIDAKQAEANDVRSKIQHDLLLAQNRFKNMELAAKKEKISADQELLALKNTLAKKLESLNQLKMMDDGLHDEIKDAEKTIALAEEKCALITQCIPEMMELEKTETDTIAQLNVQIEGEIHTNKKLQEKLISLQEDIAKTKLNGEAEVSRIEEQLESKRKTFAALRKENMQYEQSVENYKTKILESEKAVKQMCEERKQMLQKISDNDEKWERAEEEVTQVVSRHSVIQAELEEQEQLTFAEKERARTEIENLRKDLTGQRTTLEQLKTQCADLDEQLKQQQRKSMLTNQQLQKEFEDASSVTKALETKMEEIKNMIDNLESISCEHRKTLINLKNEKDLQRDHLKAAQDLHSAAIQKYDDTVGRISDLMNKSEEYRDASDKMEKIAENIPEVIAELQSVFDVLEFRNKSAALIMSTLQFDINNCQQRTQRSMQTHTAHVTARKKQMEDTKEALKIALKENKQLASRYEDLRKILMEAKQESVSALSEKNSAHKSFHYYTQLSLLQKRMHKALVKYFKQRSLYSQAELDRCQALSQETDWKIKTAQTLLEAAMSQRPSLKRPQQITAQGREEWGTGGGAIRELQSVKDKRAGVFKRTTPSPVTAQHRVHQSRQHSL</sequence>
<feature type="coiled-coil region" evidence="1">
    <location>
        <begin position="482"/>
        <end position="628"/>
    </location>
</feature>
<dbReference type="GeneTree" id="ENSGT00940000166855"/>
<feature type="compositionally biased region" description="Polar residues" evidence="2">
    <location>
        <begin position="794"/>
        <end position="806"/>
    </location>
</feature>
<evidence type="ECO:0000256" key="2">
    <source>
        <dbReference type="SAM" id="MobiDB-lite"/>
    </source>
</evidence>
<name>A0A3Q2V5W4_HAPBU</name>
<dbReference type="PANTHER" id="PTHR35088">
    <property type="entry name" value="COILED-COIL DOMAIN-CONTAINING PROTEIN 178"/>
    <property type="match status" value="1"/>
</dbReference>
<feature type="coiled-coil region" evidence="1">
    <location>
        <begin position="129"/>
        <end position="156"/>
    </location>
</feature>
<reference evidence="3" key="1">
    <citation type="submission" date="2025-08" db="UniProtKB">
        <authorList>
            <consortium name="Ensembl"/>
        </authorList>
    </citation>
    <scope>IDENTIFICATION</scope>
</reference>
<evidence type="ECO:0000256" key="1">
    <source>
        <dbReference type="SAM" id="Coils"/>
    </source>
</evidence>
<evidence type="ECO:0000313" key="4">
    <source>
        <dbReference type="Proteomes" id="UP000264840"/>
    </source>
</evidence>
<feature type="compositionally biased region" description="Basic residues" evidence="2">
    <location>
        <begin position="845"/>
        <end position="855"/>
    </location>
</feature>
<organism evidence="3 4">
    <name type="scientific">Haplochromis burtoni</name>
    <name type="common">Burton's mouthbrooder</name>
    <name type="synonym">Chromis burtoni</name>
    <dbReference type="NCBI Taxonomy" id="8153"/>
    <lineage>
        <taxon>Eukaryota</taxon>
        <taxon>Metazoa</taxon>
        <taxon>Chordata</taxon>
        <taxon>Craniata</taxon>
        <taxon>Vertebrata</taxon>
        <taxon>Euteleostomi</taxon>
        <taxon>Actinopterygii</taxon>
        <taxon>Neopterygii</taxon>
        <taxon>Teleostei</taxon>
        <taxon>Neoteleostei</taxon>
        <taxon>Acanthomorphata</taxon>
        <taxon>Ovalentaria</taxon>
        <taxon>Cichlomorphae</taxon>
        <taxon>Cichliformes</taxon>
        <taxon>Cichlidae</taxon>
        <taxon>African cichlids</taxon>
        <taxon>Pseudocrenilabrinae</taxon>
        <taxon>Haplochromini</taxon>
        <taxon>Haplochromis</taxon>
    </lineage>
</organism>
<proteinExistence type="predicted"/>